<evidence type="ECO:0000313" key="2">
    <source>
        <dbReference type="EMBL" id="MEQ2225654.1"/>
    </source>
</evidence>
<feature type="region of interest" description="Disordered" evidence="1">
    <location>
        <begin position="14"/>
        <end position="36"/>
    </location>
</feature>
<sequence>PVVVRPPTWPGNYLDDLPQLSDLPELPGSSNKDIDRTLSSACPPSDKTFWRILLTQHNNLSTSELVALTLPAWTPITHKDCLAETRCLPNPGTKPVYK</sequence>
<evidence type="ECO:0000256" key="1">
    <source>
        <dbReference type="SAM" id="MobiDB-lite"/>
    </source>
</evidence>
<comment type="caution">
    <text evidence="2">The sequence shown here is derived from an EMBL/GenBank/DDBJ whole genome shotgun (WGS) entry which is preliminary data.</text>
</comment>
<proteinExistence type="predicted"/>
<protein>
    <submittedName>
        <fullName evidence="2">Uncharacterized protein</fullName>
    </submittedName>
</protein>
<feature type="non-terminal residue" evidence="2">
    <location>
        <position position="1"/>
    </location>
</feature>
<evidence type="ECO:0000313" key="3">
    <source>
        <dbReference type="Proteomes" id="UP001482620"/>
    </source>
</evidence>
<name>A0ABV0SYI0_9TELE</name>
<keyword evidence="3" id="KW-1185">Reference proteome</keyword>
<gene>
    <name evidence="2" type="ORF">ILYODFUR_019672</name>
</gene>
<dbReference type="EMBL" id="JAHRIQ010013568">
    <property type="protein sequence ID" value="MEQ2225654.1"/>
    <property type="molecule type" value="Genomic_DNA"/>
</dbReference>
<dbReference type="Proteomes" id="UP001482620">
    <property type="component" value="Unassembled WGS sequence"/>
</dbReference>
<accession>A0ABV0SYI0</accession>
<organism evidence="2 3">
    <name type="scientific">Ilyodon furcidens</name>
    <name type="common">goldbreast splitfin</name>
    <dbReference type="NCBI Taxonomy" id="33524"/>
    <lineage>
        <taxon>Eukaryota</taxon>
        <taxon>Metazoa</taxon>
        <taxon>Chordata</taxon>
        <taxon>Craniata</taxon>
        <taxon>Vertebrata</taxon>
        <taxon>Euteleostomi</taxon>
        <taxon>Actinopterygii</taxon>
        <taxon>Neopterygii</taxon>
        <taxon>Teleostei</taxon>
        <taxon>Neoteleostei</taxon>
        <taxon>Acanthomorphata</taxon>
        <taxon>Ovalentaria</taxon>
        <taxon>Atherinomorphae</taxon>
        <taxon>Cyprinodontiformes</taxon>
        <taxon>Goodeidae</taxon>
        <taxon>Ilyodon</taxon>
    </lineage>
</organism>
<reference evidence="2 3" key="1">
    <citation type="submission" date="2021-06" db="EMBL/GenBank/DDBJ databases">
        <authorList>
            <person name="Palmer J.M."/>
        </authorList>
    </citation>
    <scope>NUCLEOTIDE SEQUENCE [LARGE SCALE GENOMIC DNA]</scope>
    <source>
        <strain evidence="3">if_2019</strain>
        <tissue evidence="2">Muscle</tissue>
    </source>
</reference>